<dbReference type="PANTHER" id="PTHR30540">
    <property type="entry name" value="OSMOTIC STRESS POTASSIUM TRANSPORTER"/>
    <property type="match status" value="1"/>
</dbReference>
<feature type="transmembrane region" description="Helical" evidence="10">
    <location>
        <begin position="487"/>
        <end position="506"/>
    </location>
</feature>
<evidence type="ECO:0000259" key="11">
    <source>
        <dbReference type="Pfam" id="PF02705"/>
    </source>
</evidence>
<dbReference type="PANTHER" id="PTHR30540:SF83">
    <property type="entry name" value="K+ POTASSIUM TRANSPORTER"/>
    <property type="match status" value="1"/>
</dbReference>
<evidence type="ECO:0000256" key="2">
    <source>
        <dbReference type="ARBA" id="ARBA00022448"/>
    </source>
</evidence>
<evidence type="ECO:0000256" key="9">
    <source>
        <dbReference type="SAM" id="MobiDB-lite"/>
    </source>
</evidence>
<comment type="subcellular location">
    <subcellularLocation>
        <location evidence="1">Membrane</location>
        <topology evidence="1">Multi-pass membrane protein</topology>
    </subcellularLocation>
</comment>
<keyword evidence="5" id="KW-0630">Potassium</keyword>
<evidence type="ECO:0000259" key="12">
    <source>
        <dbReference type="Pfam" id="PF22776"/>
    </source>
</evidence>
<dbReference type="GO" id="GO:0015079">
    <property type="term" value="F:potassium ion transmembrane transporter activity"/>
    <property type="evidence" value="ECO:0007669"/>
    <property type="project" value="InterPro"/>
</dbReference>
<dbReference type="AlphaFoldDB" id="R7RX97"/>
<keyword evidence="8 10" id="KW-0472">Membrane</keyword>
<keyword evidence="2" id="KW-0813">Transport</keyword>
<evidence type="ECO:0000256" key="7">
    <source>
        <dbReference type="ARBA" id="ARBA00023065"/>
    </source>
</evidence>
<keyword evidence="14" id="KW-1185">Reference proteome</keyword>
<feature type="domain" description="K+ potassium transporter integral membrane" evidence="11">
    <location>
        <begin position="51"/>
        <end position="525"/>
    </location>
</feature>
<name>R7RX97_STEHR</name>
<dbReference type="InterPro" id="IPR053952">
    <property type="entry name" value="K_trans_C"/>
</dbReference>
<proteinExistence type="predicted"/>
<keyword evidence="6 10" id="KW-1133">Transmembrane helix</keyword>
<dbReference type="GeneID" id="18807540"/>
<gene>
    <name evidence="13" type="ORF">STEHIDRAFT_88112</name>
</gene>
<accession>R7RX97</accession>
<feature type="transmembrane region" description="Helical" evidence="10">
    <location>
        <begin position="305"/>
        <end position="326"/>
    </location>
</feature>
<feature type="domain" description="K+ potassium transporter C-terminal" evidence="12">
    <location>
        <begin position="605"/>
        <end position="779"/>
    </location>
</feature>
<evidence type="ECO:0000256" key="10">
    <source>
        <dbReference type="SAM" id="Phobius"/>
    </source>
</evidence>
<feature type="compositionally biased region" description="Polar residues" evidence="9">
    <location>
        <begin position="539"/>
        <end position="552"/>
    </location>
</feature>
<evidence type="ECO:0000256" key="4">
    <source>
        <dbReference type="ARBA" id="ARBA00022692"/>
    </source>
</evidence>
<dbReference type="NCBIfam" id="TIGR00794">
    <property type="entry name" value="kup"/>
    <property type="match status" value="1"/>
</dbReference>
<dbReference type="RefSeq" id="XP_007311404.1">
    <property type="nucleotide sequence ID" value="XM_007311342.1"/>
</dbReference>
<evidence type="ECO:0000256" key="3">
    <source>
        <dbReference type="ARBA" id="ARBA00022538"/>
    </source>
</evidence>
<keyword evidence="3" id="KW-0633">Potassium transport</keyword>
<dbReference type="EMBL" id="JH687404">
    <property type="protein sequence ID" value="EIM79443.1"/>
    <property type="molecule type" value="Genomic_DNA"/>
</dbReference>
<sequence length="779" mass="85420">MASHTTLSKDGHGDVAPAPDELSIGEKRVVIDHGMRRQALRASGVGLILLSFQALGIIYSDIGTSPLYVLNGLWSASGPVPSKEDVIGGLSAIVWSLTLVPLIKYVIICLRFGTHEGEGGTFALYQGLYPPKAFETAPTRDSMLTAGHKMALRAPQKLRWVLLAWSLFGTALTMADGVFTCAVSVTSAVGGIAVAKPSVSSDVTPISIAFIIVLFLAQPLGTSRLGFLFAPITFVWLLLLAATGIVNIVTFPGIWRAYDPSRAIEYFVRTGNYDLLAGVLLAVTGCEALFANLGQFNMTSIQISFIGLVYPCLILAYLGQGARVIADGEAVMSNIFYTTIPGSSNGPLFWIMYVFAILATLIASQAMITGTFSLTQQLVNMKSLPPLRMKSTSETLQGQVYIPAVNWILMIATIIVVAAFKSSAQLTNAYGFAVSTVMFSTTVLIAIQCRYVKQLPIIVGLAYFVFFGFIDGLFWGAALKKVPEGAWVPLMLGAILWILMFFWTWAKGLEERFDGASRRTLDRFISTSSSTHGHEKQANPHTSNENGNSNSVQYPIHPETRFGVMNEDEGHDEMLLRDVTYYCTVGGADMDGDDEKRELGRLPVLAVFHRMTHERGVPHSFVSFIRSWPALPRVVVFLSVHTLPIARVDAEDRYVVDKIESVSGFYGVSCYLGFREEFQLDVSEVVKRICAIESRSSPKLAEEQIKNVNSVASSFTHVIPHYEVLSRPIEGGRLSPIVNYVRKMLIEDVYARLCVMFPETVNWLGSPDEIIRIGVNARI</sequence>
<reference evidence="14" key="1">
    <citation type="journal article" date="2012" name="Science">
        <title>The Paleozoic origin of enzymatic lignin decomposition reconstructed from 31 fungal genomes.</title>
        <authorList>
            <person name="Floudas D."/>
            <person name="Binder M."/>
            <person name="Riley R."/>
            <person name="Barry K."/>
            <person name="Blanchette R.A."/>
            <person name="Henrissat B."/>
            <person name="Martinez A.T."/>
            <person name="Otillar R."/>
            <person name="Spatafora J.W."/>
            <person name="Yadav J.S."/>
            <person name="Aerts A."/>
            <person name="Benoit I."/>
            <person name="Boyd A."/>
            <person name="Carlson A."/>
            <person name="Copeland A."/>
            <person name="Coutinho P.M."/>
            <person name="de Vries R.P."/>
            <person name="Ferreira P."/>
            <person name="Findley K."/>
            <person name="Foster B."/>
            <person name="Gaskell J."/>
            <person name="Glotzer D."/>
            <person name="Gorecki P."/>
            <person name="Heitman J."/>
            <person name="Hesse C."/>
            <person name="Hori C."/>
            <person name="Igarashi K."/>
            <person name="Jurgens J.A."/>
            <person name="Kallen N."/>
            <person name="Kersten P."/>
            <person name="Kohler A."/>
            <person name="Kuees U."/>
            <person name="Kumar T.K.A."/>
            <person name="Kuo A."/>
            <person name="LaButti K."/>
            <person name="Larrondo L.F."/>
            <person name="Lindquist E."/>
            <person name="Ling A."/>
            <person name="Lombard V."/>
            <person name="Lucas S."/>
            <person name="Lundell T."/>
            <person name="Martin R."/>
            <person name="McLaughlin D.J."/>
            <person name="Morgenstern I."/>
            <person name="Morin E."/>
            <person name="Murat C."/>
            <person name="Nagy L.G."/>
            <person name="Nolan M."/>
            <person name="Ohm R.A."/>
            <person name="Patyshakuliyeva A."/>
            <person name="Rokas A."/>
            <person name="Ruiz-Duenas F.J."/>
            <person name="Sabat G."/>
            <person name="Salamov A."/>
            <person name="Samejima M."/>
            <person name="Schmutz J."/>
            <person name="Slot J.C."/>
            <person name="St John F."/>
            <person name="Stenlid J."/>
            <person name="Sun H."/>
            <person name="Sun S."/>
            <person name="Syed K."/>
            <person name="Tsang A."/>
            <person name="Wiebenga A."/>
            <person name="Young D."/>
            <person name="Pisabarro A."/>
            <person name="Eastwood D.C."/>
            <person name="Martin F."/>
            <person name="Cullen D."/>
            <person name="Grigoriev I.V."/>
            <person name="Hibbett D.S."/>
        </authorList>
    </citation>
    <scope>NUCLEOTIDE SEQUENCE [LARGE SCALE GENOMIC DNA]</scope>
    <source>
        <strain evidence="14">FP-91666</strain>
    </source>
</reference>
<dbReference type="Proteomes" id="UP000053927">
    <property type="component" value="Unassembled WGS sequence"/>
</dbReference>
<dbReference type="InterPro" id="IPR053951">
    <property type="entry name" value="K_trans_N"/>
</dbReference>
<dbReference type="Pfam" id="PF22776">
    <property type="entry name" value="K_trans_C"/>
    <property type="match status" value="1"/>
</dbReference>
<feature type="region of interest" description="Disordered" evidence="9">
    <location>
        <begin position="527"/>
        <end position="552"/>
    </location>
</feature>
<feature type="transmembrane region" description="Helical" evidence="10">
    <location>
        <begin position="45"/>
        <end position="66"/>
    </location>
</feature>
<feature type="transmembrane region" description="Helical" evidence="10">
    <location>
        <begin position="160"/>
        <end position="185"/>
    </location>
</feature>
<keyword evidence="7" id="KW-0406">Ion transport</keyword>
<dbReference type="OMA" id="CEAMFAN"/>
<feature type="transmembrane region" description="Helical" evidence="10">
    <location>
        <begin position="350"/>
        <end position="379"/>
    </location>
</feature>
<keyword evidence="4 10" id="KW-0812">Transmembrane</keyword>
<evidence type="ECO:0000256" key="5">
    <source>
        <dbReference type="ARBA" id="ARBA00022958"/>
    </source>
</evidence>
<feature type="transmembrane region" description="Helical" evidence="10">
    <location>
        <begin position="454"/>
        <end position="475"/>
    </location>
</feature>
<feature type="transmembrane region" description="Helical" evidence="10">
    <location>
        <begin position="400"/>
        <end position="420"/>
    </location>
</feature>
<feature type="transmembrane region" description="Helical" evidence="10">
    <location>
        <begin position="234"/>
        <end position="255"/>
    </location>
</feature>
<evidence type="ECO:0000256" key="8">
    <source>
        <dbReference type="ARBA" id="ARBA00023136"/>
    </source>
</evidence>
<feature type="transmembrane region" description="Helical" evidence="10">
    <location>
        <begin position="205"/>
        <end position="222"/>
    </location>
</feature>
<feature type="region of interest" description="Disordered" evidence="9">
    <location>
        <begin position="1"/>
        <end position="20"/>
    </location>
</feature>
<feature type="transmembrane region" description="Helical" evidence="10">
    <location>
        <begin position="86"/>
        <end position="107"/>
    </location>
</feature>
<evidence type="ECO:0000313" key="13">
    <source>
        <dbReference type="EMBL" id="EIM79443.1"/>
    </source>
</evidence>
<dbReference type="Pfam" id="PF02705">
    <property type="entry name" value="K_trans"/>
    <property type="match status" value="1"/>
</dbReference>
<evidence type="ECO:0000313" key="14">
    <source>
        <dbReference type="Proteomes" id="UP000053927"/>
    </source>
</evidence>
<protein>
    <submittedName>
        <fullName evidence="13">Potassium transporter</fullName>
    </submittedName>
</protein>
<dbReference type="KEGG" id="shs:STEHIDRAFT_88112"/>
<dbReference type="InterPro" id="IPR003855">
    <property type="entry name" value="K+_transporter"/>
</dbReference>
<evidence type="ECO:0000256" key="1">
    <source>
        <dbReference type="ARBA" id="ARBA00004141"/>
    </source>
</evidence>
<feature type="transmembrane region" description="Helical" evidence="10">
    <location>
        <begin position="275"/>
        <end position="293"/>
    </location>
</feature>
<dbReference type="eggNOG" id="ENOG502QPSA">
    <property type="taxonomic scope" value="Eukaryota"/>
</dbReference>
<dbReference type="GO" id="GO:0016020">
    <property type="term" value="C:membrane"/>
    <property type="evidence" value="ECO:0007669"/>
    <property type="project" value="UniProtKB-SubCell"/>
</dbReference>
<dbReference type="OrthoDB" id="504708at2759"/>
<organism evidence="13 14">
    <name type="scientific">Stereum hirsutum (strain FP-91666)</name>
    <name type="common">White-rot fungus</name>
    <dbReference type="NCBI Taxonomy" id="721885"/>
    <lineage>
        <taxon>Eukaryota</taxon>
        <taxon>Fungi</taxon>
        <taxon>Dikarya</taxon>
        <taxon>Basidiomycota</taxon>
        <taxon>Agaricomycotina</taxon>
        <taxon>Agaricomycetes</taxon>
        <taxon>Russulales</taxon>
        <taxon>Stereaceae</taxon>
        <taxon>Stereum</taxon>
    </lineage>
</organism>
<feature type="transmembrane region" description="Helical" evidence="10">
    <location>
        <begin position="426"/>
        <end position="447"/>
    </location>
</feature>
<evidence type="ECO:0000256" key="6">
    <source>
        <dbReference type="ARBA" id="ARBA00022989"/>
    </source>
</evidence>